<dbReference type="PANTHER" id="PTHR34997">
    <property type="entry name" value="AM15"/>
    <property type="match status" value="1"/>
</dbReference>
<dbReference type="AlphaFoldDB" id="A0A8H6INF4"/>
<dbReference type="PANTHER" id="PTHR34997:SF1">
    <property type="entry name" value="PEPTIDOGLYCAN-BINDING LYSIN DOMAIN"/>
    <property type="match status" value="1"/>
</dbReference>
<dbReference type="Gene3D" id="3.10.350.10">
    <property type="entry name" value="LysM domain"/>
    <property type="match status" value="6"/>
</dbReference>
<protein>
    <submittedName>
        <fullName evidence="6">LysM domain-containing protein</fullName>
    </submittedName>
</protein>
<feature type="chain" id="PRO_5034866650" evidence="4">
    <location>
        <begin position="32"/>
        <end position="789"/>
    </location>
</feature>
<evidence type="ECO:0000256" key="4">
    <source>
        <dbReference type="SAM" id="SignalP"/>
    </source>
</evidence>
<evidence type="ECO:0000313" key="7">
    <source>
        <dbReference type="Proteomes" id="UP000652219"/>
    </source>
</evidence>
<evidence type="ECO:0000313" key="6">
    <source>
        <dbReference type="EMBL" id="KAF6788478.1"/>
    </source>
</evidence>
<feature type="signal peptide" evidence="4">
    <location>
        <begin position="1"/>
        <end position="31"/>
    </location>
</feature>
<dbReference type="PROSITE" id="PS51782">
    <property type="entry name" value="LYSM"/>
    <property type="match status" value="4"/>
</dbReference>
<dbReference type="Pfam" id="PF01476">
    <property type="entry name" value="LysM"/>
    <property type="match status" value="2"/>
</dbReference>
<dbReference type="SUPFAM" id="SSF54106">
    <property type="entry name" value="LysM domain"/>
    <property type="match status" value="3"/>
</dbReference>
<dbReference type="CDD" id="cd00118">
    <property type="entry name" value="LysM"/>
    <property type="match status" value="4"/>
</dbReference>
<keyword evidence="4" id="KW-0732">Signal</keyword>
<proteinExistence type="inferred from homology"/>
<evidence type="ECO:0000256" key="1">
    <source>
        <dbReference type="ARBA" id="ARBA00022669"/>
    </source>
</evidence>
<dbReference type="SMART" id="SM00257">
    <property type="entry name" value="LysM"/>
    <property type="match status" value="4"/>
</dbReference>
<dbReference type="InterPro" id="IPR018392">
    <property type="entry name" value="LysM"/>
</dbReference>
<dbReference type="Proteomes" id="UP000652219">
    <property type="component" value="Unassembled WGS sequence"/>
</dbReference>
<dbReference type="GO" id="GO:0008061">
    <property type="term" value="F:chitin binding"/>
    <property type="evidence" value="ECO:0007669"/>
    <property type="project" value="UniProtKB-KW"/>
</dbReference>
<feature type="domain" description="LysM" evidence="5">
    <location>
        <begin position="226"/>
        <end position="271"/>
    </location>
</feature>
<comment type="caution">
    <text evidence="6">The sequence shown here is derived from an EMBL/GenBank/DDBJ whole genome shotgun (WGS) entry which is preliminary data.</text>
</comment>
<keyword evidence="2" id="KW-0843">Virulence</keyword>
<keyword evidence="1" id="KW-0147">Chitin-binding</keyword>
<evidence type="ECO:0000256" key="2">
    <source>
        <dbReference type="ARBA" id="ARBA00023026"/>
    </source>
</evidence>
<evidence type="ECO:0000259" key="5">
    <source>
        <dbReference type="PROSITE" id="PS51782"/>
    </source>
</evidence>
<accession>A0A8H6INF4</accession>
<feature type="domain" description="LysM" evidence="5">
    <location>
        <begin position="662"/>
        <end position="710"/>
    </location>
</feature>
<dbReference type="InterPro" id="IPR052210">
    <property type="entry name" value="LysM1-like"/>
</dbReference>
<organism evidence="6 7">
    <name type="scientific">Colletotrichum sojae</name>
    <dbReference type="NCBI Taxonomy" id="2175907"/>
    <lineage>
        <taxon>Eukaryota</taxon>
        <taxon>Fungi</taxon>
        <taxon>Dikarya</taxon>
        <taxon>Ascomycota</taxon>
        <taxon>Pezizomycotina</taxon>
        <taxon>Sordariomycetes</taxon>
        <taxon>Hypocreomycetidae</taxon>
        <taxon>Glomerellales</taxon>
        <taxon>Glomerellaceae</taxon>
        <taxon>Colletotrichum</taxon>
        <taxon>Colletotrichum orchidearum species complex</taxon>
    </lineage>
</organism>
<reference evidence="6 7" key="1">
    <citation type="journal article" date="2020" name="Phytopathology">
        <title>Genome Sequence Resources of Colletotrichum truncatum, C. plurivorum, C. musicola, and C. sojae: Four Species Pathogenic to Soybean (Glycine max).</title>
        <authorList>
            <person name="Rogerio F."/>
            <person name="Boufleur T.R."/>
            <person name="Ciampi-Guillardi M."/>
            <person name="Sukno S.A."/>
            <person name="Thon M.R."/>
            <person name="Massola Junior N.S."/>
            <person name="Baroncelli R."/>
        </authorList>
    </citation>
    <scope>NUCLEOTIDE SEQUENCE [LARGE SCALE GENOMIC DNA]</scope>
    <source>
        <strain evidence="6 7">LFN0009</strain>
    </source>
</reference>
<name>A0A8H6INF4_9PEZI</name>
<feature type="domain" description="LysM" evidence="5">
    <location>
        <begin position="740"/>
        <end position="787"/>
    </location>
</feature>
<feature type="domain" description="LysM" evidence="5">
    <location>
        <begin position="369"/>
        <end position="416"/>
    </location>
</feature>
<dbReference type="EMBL" id="WIGN01000561">
    <property type="protein sequence ID" value="KAF6788478.1"/>
    <property type="molecule type" value="Genomic_DNA"/>
</dbReference>
<comment type="similarity">
    <text evidence="3">Belongs to the secreted LysM effector family.</text>
</comment>
<sequence>MKLSVLQHRSWASSALVLGLVALSNVGPAAAQQFADLTLGHDGYPDLSERCYDALNTTVQGCPGFVAANAVDIVRLVSGQLEALCTSSCRSSLSSVRSVIASGCSADTDVVEFNRIVYPATYTIDRILHAYDVSCARDADTGVFCDEVYLDNLANGTTADECSDCSLGVGRILLNSPFGFDEGFATDFKSRTASCGAAGYAFTSPAPYAVSTLPPAATETGAACEAPYEVQPGDSCDSIATARGVSTHAVIRAGNAGPGCTNLAAGKKLCLPEPCTQYRVQWDDSCADVLAAVPGLQAQHLLTWNPNINPLCTNLGDMVSHLLCVSPPGRSLGDVTAITEAPPATTQPVPTAVPRPTNAKAESHERCAGWYEIQAGDYCQLLSVRHAIELRDFFFLNPSVNDPDCDNLWLETSYCVKYVGDINTYPSYPYSTTPPYTLTAPTYVTTTRPPLETVAPSETPVVTHPLAAGSHDEAEGCLDFVQHIEVPVLKDQFQQPDVPSLTEIVNTCDFIVASAGIEFEDFVEWNPSLEGLEPCKLQHGLRYCVDHEGTGEDDGALPPASCIEVETPEPGTVSTCSCFTTVNGYNADVYLCSDLAESRNITIADLVSWNPWIGSEEDCDAGLYANLASADERPVCTAASDGPPPVTPPGPTQEGIVEGCRSYYVAAAGDGCWAIADTHGIALDDLYEWNPALNVGGECAGLWPDYAYCVLGPASSAPEPPATTPPPGPVRDGTIETCKKWHLVVSGDGCWDIQQTYGVPDFATLLLWNPYLGDNCQNLWPDYAICVGV</sequence>
<keyword evidence="7" id="KW-1185">Reference proteome</keyword>
<evidence type="ECO:0000256" key="3">
    <source>
        <dbReference type="ARBA" id="ARBA00044955"/>
    </source>
</evidence>
<dbReference type="InterPro" id="IPR036779">
    <property type="entry name" value="LysM_dom_sf"/>
</dbReference>
<gene>
    <name evidence="6" type="ORF">CSOJ01_14991</name>
</gene>